<organism evidence="10 11">
    <name type="scientific">Aquincola tertiaricarbonis</name>
    <dbReference type="NCBI Taxonomy" id="391953"/>
    <lineage>
        <taxon>Bacteria</taxon>
        <taxon>Pseudomonadati</taxon>
        <taxon>Pseudomonadota</taxon>
        <taxon>Betaproteobacteria</taxon>
        <taxon>Burkholderiales</taxon>
        <taxon>Sphaerotilaceae</taxon>
        <taxon>Aquincola</taxon>
    </lineage>
</organism>
<feature type="domain" description="Thioredoxin" evidence="9">
    <location>
        <begin position="20"/>
        <end position="162"/>
    </location>
</feature>
<evidence type="ECO:0000256" key="8">
    <source>
        <dbReference type="SAM" id="SignalP"/>
    </source>
</evidence>
<dbReference type="InterPro" id="IPR036249">
    <property type="entry name" value="Thioredoxin-like_sf"/>
</dbReference>
<dbReference type="PROSITE" id="PS00194">
    <property type="entry name" value="THIOREDOXIN_1"/>
    <property type="match status" value="1"/>
</dbReference>
<dbReference type="Proteomes" id="UP001056201">
    <property type="component" value="Chromosome 2"/>
</dbReference>
<dbReference type="SUPFAM" id="SSF52833">
    <property type="entry name" value="Thioredoxin-like"/>
    <property type="match status" value="1"/>
</dbReference>
<name>A0ABY4SAQ6_AQUTE</name>
<dbReference type="CDD" id="cd03019">
    <property type="entry name" value="DsbA_DsbA"/>
    <property type="match status" value="1"/>
</dbReference>
<evidence type="ECO:0000256" key="1">
    <source>
        <dbReference type="ARBA" id="ARBA00004418"/>
    </source>
</evidence>
<evidence type="ECO:0000313" key="11">
    <source>
        <dbReference type="Proteomes" id="UP001056201"/>
    </source>
</evidence>
<reference evidence="10" key="1">
    <citation type="submission" date="2022-05" db="EMBL/GenBank/DDBJ databases">
        <title>An RpoN-dependent PEP-CTERM gene is involved in floc formation of an Aquincola tertiaricarbonis strain.</title>
        <authorList>
            <person name="Qiu D."/>
            <person name="Xia M."/>
        </authorList>
    </citation>
    <scope>NUCLEOTIDE SEQUENCE</scope>
    <source>
        <strain evidence="10">RN12</strain>
    </source>
</reference>
<evidence type="ECO:0000256" key="7">
    <source>
        <dbReference type="PIRNR" id="PIRNR001488"/>
    </source>
</evidence>
<dbReference type="Pfam" id="PF01323">
    <property type="entry name" value="DSBA"/>
    <property type="match status" value="1"/>
</dbReference>
<protein>
    <recommendedName>
        <fullName evidence="7">Thiol:disulfide interchange protein</fullName>
    </recommendedName>
</protein>
<feature type="signal peptide" evidence="8">
    <location>
        <begin position="1"/>
        <end position="28"/>
    </location>
</feature>
<sequence length="217" mass="23298">MNRRDFTARAAGTGLALSLGLAGHSAHAQGGSLVEGKDYVKLSSPAPTAGGNKVDVVEFFWYGCPHCNAFEPSLDAWAKKLPADSVAFRRVPVSFSAMHETHAKIFYALEALGQVEAMHRKVFAAIHVQRKRLDKEADIVEFMTQNGVDGAKFTEAYKSFGVATKVRQGKSLSEAYKIDGVPSIGVAGRWFTAPSLAGSPERALAVTDALIQMAKKA</sequence>
<comment type="similarity">
    <text evidence="2">Belongs to the thioredoxin family. DsbA subfamily.</text>
</comment>
<dbReference type="InterPro" id="IPR050824">
    <property type="entry name" value="Thiol_disulfide_DsbA"/>
</dbReference>
<keyword evidence="4 7" id="KW-0574">Periplasm</keyword>
<keyword evidence="6" id="KW-0676">Redox-active center</keyword>
<evidence type="ECO:0000259" key="9">
    <source>
        <dbReference type="PROSITE" id="PS51352"/>
    </source>
</evidence>
<evidence type="ECO:0000313" key="10">
    <source>
        <dbReference type="EMBL" id="URI10069.1"/>
    </source>
</evidence>
<dbReference type="PANTHER" id="PTHR35891:SF3">
    <property type="entry name" value="THIOL:DISULFIDE INTERCHANGE PROTEIN DSBL"/>
    <property type="match status" value="1"/>
</dbReference>
<dbReference type="EMBL" id="CP097636">
    <property type="protein sequence ID" value="URI10069.1"/>
    <property type="molecule type" value="Genomic_DNA"/>
</dbReference>
<dbReference type="InterPro" id="IPR023205">
    <property type="entry name" value="DsbA/DsbL"/>
</dbReference>
<evidence type="ECO:0000256" key="2">
    <source>
        <dbReference type="ARBA" id="ARBA00005791"/>
    </source>
</evidence>
<dbReference type="PIRSF" id="PIRSF001488">
    <property type="entry name" value="Tdi_protein"/>
    <property type="match status" value="1"/>
</dbReference>
<keyword evidence="11" id="KW-1185">Reference proteome</keyword>
<evidence type="ECO:0000256" key="6">
    <source>
        <dbReference type="ARBA" id="ARBA00023284"/>
    </source>
</evidence>
<dbReference type="RefSeq" id="WP_250198278.1">
    <property type="nucleotide sequence ID" value="NZ_CP097636.1"/>
</dbReference>
<comment type="subcellular location">
    <subcellularLocation>
        <location evidence="1 7">Periplasm</location>
    </subcellularLocation>
</comment>
<proteinExistence type="inferred from homology"/>
<dbReference type="Gene3D" id="3.40.30.10">
    <property type="entry name" value="Glutaredoxin"/>
    <property type="match status" value="1"/>
</dbReference>
<gene>
    <name evidence="10" type="ORF">MW290_31535</name>
</gene>
<accession>A0ABY4SAQ6</accession>
<dbReference type="InterPro" id="IPR013766">
    <property type="entry name" value="Thioredoxin_domain"/>
</dbReference>
<evidence type="ECO:0000256" key="4">
    <source>
        <dbReference type="ARBA" id="ARBA00022764"/>
    </source>
</evidence>
<evidence type="ECO:0000256" key="3">
    <source>
        <dbReference type="ARBA" id="ARBA00022729"/>
    </source>
</evidence>
<dbReference type="InterPro" id="IPR001853">
    <property type="entry name" value="DSBA-like_thioredoxin_dom"/>
</dbReference>
<dbReference type="PANTHER" id="PTHR35891">
    <property type="entry name" value="THIOL:DISULFIDE INTERCHANGE PROTEIN DSBA"/>
    <property type="match status" value="1"/>
</dbReference>
<dbReference type="PROSITE" id="PS51352">
    <property type="entry name" value="THIOREDOXIN_2"/>
    <property type="match status" value="1"/>
</dbReference>
<keyword evidence="3 8" id="KW-0732">Signal</keyword>
<feature type="chain" id="PRO_5047193848" description="Thiol:disulfide interchange protein" evidence="8">
    <location>
        <begin position="29"/>
        <end position="217"/>
    </location>
</feature>
<keyword evidence="5 7" id="KW-1015">Disulfide bond</keyword>
<evidence type="ECO:0000256" key="5">
    <source>
        <dbReference type="ARBA" id="ARBA00023157"/>
    </source>
</evidence>
<dbReference type="InterPro" id="IPR017937">
    <property type="entry name" value="Thioredoxin_CS"/>
</dbReference>